<dbReference type="GO" id="GO:0046872">
    <property type="term" value="F:metal ion binding"/>
    <property type="evidence" value="ECO:0007669"/>
    <property type="project" value="UniProtKB-KW"/>
</dbReference>
<feature type="binding site" evidence="9">
    <location>
        <position position="215"/>
    </location>
    <ligand>
        <name>Fe cation</name>
        <dbReference type="ChEBI" id="CHEBI:24875"/>
        <label>2</label>
    </ligand>
</feature>
<sequence length="316" mass="35132">MLDASKINYQYLEDALLNTSGKVPLAERFRALFTLKNIGDDKSIDIAAKAFTDDSDLLKHEVAYCIGQTGNRHANAILESVLQDENQHVMVRHEAAEAMGALGFTDFLPILNKYVKDQDKAIVDTCELAIDRINYVNDPANKKDIHDSAYSSVDPAPPSKETKDVKVLMQELIDPKLALFKRYRAMFALREIGTEEAVLALCEGLKDTSSALFRHEVCYVLGQLQNPASVPALCESLKNTNEVHMVRHEAAEALGSVASPEVFEILNEYKNDPEQVVAESCIVALDMFEYENSDAFQYADGLEKQNMHSLKLATGN</sequence>
<feature type="binding site" evidence="9">
    <location>
        <position position="216"/>
    </location>
    <ligand>
        <name>Fe cation</name>
        <dbReference type="ChEBI" id="CHEBI:24875"/>
        <label>2</label>
    </ligand>
</feature>
<feature type="binding site" evidence="9">
    <location>
        <position position="60"/>
    </location>
    <ligand>
        <name>Fe cation</name>
        <dbReference type="ChEBI" id="CHEBI:24875"/>
        <label>1</label>
    </ligand>
</feature>
<evidence type="ECO:0000256" key="9">
    <source>
        <dbReference type="HAMAP-Rule" id="MF_03101"/>
    </source>
</evidence>
<dbReference type="SMART" id="SM00567">
    <property type="entry name" value="EZ_HEAT"/>
    <property type="match status" value="6"/>
</dbReference>
<keyword evidence="6 9" id="KW-0408">Iron</keyword>
<keyword evidence="11" id="KW-1185">Reference proteome</keyword>
<keyword evidence="4" id="KW-0677">Repeat</keyword>
<dbReference type="SUPFAM" id="SSF48371">
    <property type="entry name" value="ARM repeat"/>
    <property type="match status" value="1"/>
</dbReference>
<protein>
    <recommendedName>
        <fullName evidence="9">Deoxyhypusine hydroxylase</fullName>
        <shortName evidence="9">DOHH</shortName>
        <ecNumber evidence="9">1.14.99.29</ecNumber>
    </recommendedName>
    <alternativeName>
        <fullName evidence="9">Deoxyhypusine dioxygenase</fullName>
    </alternativeName>
    <alternativeName>
        <fullName evidence="9">Deoxyhypusine monooxygenase</fullName>
    </alternativeName>
</protein>
<evidence type="ECO:0000256" key="2">
    <source>
        <dbReference type="ARBA" id="ARBA00005041"/>
    </source>
</evidence>
<keyword evidence="9" id="KW-0539">Nucleus</keyword>
<dbReference type="HAMAP" id="MF_03101">
    <property type="entry name" value="Deoxyhypusine_hydroxylase"/>
    <property type="match status" value="1"/>
</dbReference>
<comment type="catalytic activity">
    <reaction evidence="1 9">
        <text>[eIF5A protein]-deoxyhypusine + AH2 + O2 = [eIF5A protein]-hypusine + A + H2O</text>
        <dbReference type="Rhea" id="RHEA:14101"/>
        <dbReference type="Rhea" id="RHEA-COMP:10144"/>
        <dbReference type="Rhea" id="RHEA-COMP:12592"/>
        <dbReference type="ChEBI" id="CHEBI:13193"/>
        <dbReference type="ChEBI" id="CHEBI:15377"/>
        <dbReference type="ChEBI" id="CHEBI:15379"/>
        <dbReference type="ChEBI" id="CHEBI:17499"/>
        <dbReference type="ChEBI" id="CHEBI:82657"/>
        <dbReference type="ChEBI" id="CHEBI:91175"/>
        <dbReference type="EC" id="1.14.99.29"/>
    </reaction>
</comment>
<feature type="binding site" evidence="9">
    <location>
        <position position="93"/>
    </location>
    <ligand>
        <name>Fe cation</name>
        <dbReference type="ChEBI" id="CHEBI:24875"/>
        <label>1</label>
    </ligand>
</feature>
<evidence type="ECO:0000313" key="10">
    <source>
        <dbReference type="EMBL" id="GAN07850.1"/>
    </source>
</evidence>
<keyword evidence="8 9" id="KW-0386">Hypusine biosynthesis</keyword>
<dbReference type="InterPro" id="IPR011989">
    <property type="entry name" value="ARM-like"/>
</dbReference>
<keyword evidence="3 9" id="KW-0479">Metal-binding</keyword>
<feature type="binding site" evidence="9">
    <location>
        <position position="61"/>
    </location>
    <ligand>
        <name>Fe cation</name>
        <dbReference type="ChEBI" id="CHEBI:24875"/>
        <label>1</label>
    </ligand>
</feature>
<dbReference type="UniPathway" id="UPA00354"/>
<feature type="binding site" evidence="9">
    <location>
        <position position="249"/>
    </location>
    <ligand>
        <name>Fe cation</name>
        <dbReference type="ChEBI" id="CHEBI:24875"/>
        <label>2</label>
    </ligand>
</feature>
<keyword evidence="5 9" id="KW-0560">Oxidoreductase</keyword>
<evidence type="ECO:0000256" key="6">
    <source>
        <dbReference type="ARBA" id="ARBA00023004"/>
    </source>
</evidence>
<organism evidence="10">
    <name type="scientific">Mucor ambiguus</name>
    <dbReference type="NCBI Taxonomy" id="91626"/>
    <lineage>
        <taxon>Eukaryota</taxon>
        <taxon>Fungi</taxon>
        <taxon>Fungi incertae sedis</taxon>
        <taxon>Mucoromycota</taxon>
        <taxon>Mucoromycotina</taxon>
        <taxon>Mucoromycetes</taxon>
        <taxon>Mucorales</taxon>
        <taxon>Mucorineae</taxon>
        <taxon>Mucoraceae</taxon>
        <taxon>Mucor</taxon>
    </lineage>
</organism>
<comment type="cofactor">
    <cofactor evidence="9">
        <name>Fe(2+)</name>
        <dbReference type="ChEBI" id="CHEBI:29033"/>
    </cofactor>
    <text evidence="9">Binds 2 Fe(2+) ions per subunit.</text>
</comment>
<reference evidence="10" key="1">
    <citation type="submission" date="2014-09" db="EMBL/GenBank/DDBJ databases">
        <title>Draft genome sequence of an oleaginous Mucoromycotina fungus Mucor ambiguus NBRC6742.</title>
        <authorList>
            <person name="Takeda I."/>
            <person name="Yamane N."/>
            <person name="Morita T."/>
            <person name="Tamano K."/>
            <person name="Machida M."/>
            <person name="Baker S."/>
            <person name="Koike H."/>
        </authorList>
    </citation>
    <scope>NUCLEOTIDE SEQUENCE</scope>
    <source>
        <strain evidence="10">NBRC 6742</strain>
    </source>
</reference>
<dbReference type="FunFam" id="1.25.10.10:FF:000099">
    <property type="entry name" value="Deoxyhypusine hydroxylase"/>
    <property type="match status" value="1"/>
</dbReference>
<dbReference type="GO" id="GO:0005737">
    <property type="term" value="C:cytoplasm"/>
    <property type="evidence" value="ECO:0007669"/>
    <property type="project" value="UniProtKB-SubCell"/>
</dbReference>
<gene>
    <name evidence="9" type="primary">LIA1</name>
    <name evidence="10" type="ORF">MAM1_0179d07354</name>
</gene>
<evidence type="ECO:0000256" key="1">
    <source>
        <dbReference type="ARBA" id="ARBA00000068"/>
    </source>
</evidence>
<dbReference type="InterPro" id="IPR027517">
    <property type="entry name" value="Deoxyhypusine_hydroxylase"/>
</dbReference>
<comment type="similarity">
    <text evidence="9">Belongs to the deoxyhypusine hydroxylase family.</text>
</comment>
<comment type="function">
    <text evidence="9">Catalyzes the hydroxylation of the N(6)-(4-aminobutyl)-L-lysine intermediate to form hypusine, an essential post-translational modification only found in mature eIF-5A factor.</text>
</comment>
<dbReference type="EMBL" id="DF836468">
    <property type="protein sequence ID" value="GAN07850.1"/>
    <property type="molecule type" value="Genomic_DNA"/>
</dbReference>
<name>A0A0C9LW38_9FUNG</name>
<dbReference type="STRING" id="91626.A0A0C9LW38"/>
<dbReference type="Pfam" id="PF13646">
    <property type="entry name" value="HEAT_2"/>
    <property type="match status" value="1"/>
</dbReference>
<dbReference type="Gene3D" id="1.25.10.10">
    <property type="entry name" value="Leucine-rich Repeat Variant"/>
    <property type="match status" value="2"/>
</dbReference>
<dbReference type="PANTHER" id="PTHR12697">
    <property type="entry name" value="PBS LYASE HEAT-LIKE PROTEIN"/>
    <property type="match status" value="1"/>
</dbReference>
<evidence type="ECO:0000256" key="3">
    <source>
        <dbReference type="ARBA" id="ARBA00022723"/>
    </source>
</evidence>
<dbReference type="PANTHER" id="PTHR12697:SF5">
    <property type="entry name" value="DEOXYHYPUSINE HYDROXYLASE"/>
    <property type="match status" value="1"/>
</dbReference>
<dbReference type="AlphaFoldDB" id="A0A0C9LW38"/>
<dbReference type="InterPro" id="IPR004155">
    <property type="entry name" value="PBS_lyase_HEAT"/>
</dbReference>
<accession>A0A0C9LW38</accession>
<evidence type="ECO:0000256" key="8">
    <source>
        <dbReference type="ARBA" id="ARBA00023256"/>
    </source>
</evidence>
<evidence type="ECO:0000256" key="7">
    <source>
        <dbReference type="ARBA" id="ARBA00023033"/>
    </source>
</evidence>
<dbReference type="GO" id="GO:0005634">
    <property type="term" value="C:nucleus"/>
    <property type="evidence" value="ECO:0007669"/>
    <property type="project" value="UniProtKB-SubCell"/>
</dbReference>
<dbReference type="EC" id="1.14.99.29" evidence="9"/>
<evidence type="ECO:0000256" key="5">
    <source>
        <dbReference type="ARBA" id="ARBA00023002"/>
    </source>
</evidence>
<dbReference type="OrthoDB" id="421002at2759"/>
<dbReference type="Proteomes" id="UP000053815">
    <property type="component" value="Unassembled WGS sequence"/>
</dbReference>
<comment type="subcellular location">
    <subcellularLocation>
        <location evidence="9">Cytoplasm</location>
    </subcellularLocation>
    <subcellularLocation>
        <location evidence="9">Nucleus</location>
    </subcellularLocation>
</comment>
<keyword evidence="7 9" id="KW-0503">Monooxygenase</keyword>
<keyword evidence="9" id="KW-0963">Cytoplasm</keyword>
<dbReference type="InterPro" id="IPR016024">
    <property type="entry name" value="ARM-type_fold"/>
</dbReference>
<comment type="pathway">
    <text evidence="2 9">Protein modification; eIF5A hypusination.</text>
</comment>
<evidence type="ECO:0000256" key="4">
    <source>
        <dbReference type="ARBA" id="ARBA00022737"/>
    </source>
</evidence>
<proteinExistence type="inferred from homology"/>
<feature type="binding site" evidence="9">
    <location>
        <position position="248"/>
    </location>
    <ligand>
        <name>Fe cation</name>
        <dbReference type="ChEBI" id="CHEBI:24875"/>
        <label>2</label>
    </ligand>
</feature>
<dbReference type="GO" id="GO:0019135">
    <property type="term" value="F:deoxyhypusine monooxygenase activity"/>
    <property type="evidence" value="ECO:0007669"/>
    <property type="project" value="UniProtKB-UniRule"/>
</dbReference>
<evidence type="ECO:0000313" key="11">
    <source>
        <dbReference type="Proteomes" id="UP000053815"/>
    </source>
</evidence>
<feature type="binding site" evidence="9">
    <location>
        <position position="94"/>
    </location>
    <ligand>
        <name>Fe cation</name>
        <dbReference type="ChEBI" id="CHEBI:24875"/>
        <label>1</label>
    </ligand>
</feature>